<reference evidence="3 4" key="1">
    <citation type="submission" date="2016-11" db="EMBL/GenBank/DDBJ databases">
        <title>Trade-off between light-utilization and light-protection in marine flavobacteria.</title>
        <authorList>
            <person name="Kumagai Y."/>
        </authorList>
    </citation>
    <scope>NUCLEOTIDE SEQUENCE [LARGE SCALE GENOMIC DNA]</scope>
    <source>
        <strain evidence="3 4">JCM 13191</strain>
    </source>
</reference>
<proteinExistence type="predicted"/>
<dbReference type="Proteomes" id="UP000193431">
    <property type="component" value="Chromosome"/>
</dbReference>
<dbReference type="EMBL" id="CP019344">
    <property type="protein sequence ID" value="ARN78272.1"/>
    <property type="molecule type" value="Genomic_DNA"/>
</dbReference>
<gene>
    <name evidence="3" type="ORF">BST97_09865</name>
</gene>
<dbReference type="InterPro" id="IPR050523">
    <property type="entry name" value="AKR_Detox_Biosynth"/>
</dbReference>
<dbReference type="Pfam" id="PF00248">
    <property type="entry name" value="Aldo_ket_red"/>
    <property type="match status" value="1"/>
</dbReference>
<dbReference type="OrthoDB" id="9773828at2"/>
<evidence type="ECO:0000313" key="4">
    <source>
        <dbReference type="Proteomes" id="UP000193431"/>
    </source>
</evidence>
<dbReference type="GO" id="GO:0005829">
    <property type="term" value="C:cytosol"/>
    <property type="evidence" value="ECO:0007669"/>
    <property type="project" value="UniProtKB-ARBA"/>
</dbReference>
<keyword evidence="4" id="KW-1185">Reference proteome</keyword>
<dbReference type="GO" id="GO:0016491">
    <property type="term" value="F:oxidoreductase activity"/>
    <property type="evidence" value="ECO:0007669"/>
    <property type="project" value="UniProtKB-KW"/>
</dbReference>
<dbReference type="PANTHER" id="PTHR43364:SF4">
    <property type="entry name" value="NAD(P)-LINKED OXIDOREDUCTASE SUPERFAMILY PROTEIN"/>
    <property type="match status" value="1"/>
</dbReference>
<dbReference type="CDD" id="cd19080">
    <property type="entry name" value="AKR_AKR9A_9B"/>
    <property type="match status" value="1"/>
</dbReference>
<dbReference type="SUPFAM" id="SSF51430">
    <property type="entry name" value="NAD(P)-linked oxidoreductase"/>
    <property type="match status" value="1"/>
</dbReference>
<keyword evidence="1" id="KW-0560">Oxidoreductase</keyword>
<dbReference type="RefSeq" id="WP_085767073.1">
    <property type="nucleotide sequence ID" value="NZ_CP019344.1"/>
</dbReference>
<dbReference type="AlphaFoldDB" id="A0A1W6ML27"/>
<protein>
    <submittedName>
        <fullName evidence="3">Aldo/keto reductase</fullName>
    </submittedName>
</protein>
<dbReference type="FunFam" id="3.20.20.100:FF:000004">
    <property type="entry name" value="Oxidoreductase, aldo/keto reductase"/>
    <property type="match status" value="1"/>
</dbReference>
<dbReference type="InterPro" id="IPR020471">
    <property type="entry name" value="AKR"/>
</dbReference>
<organism evidence="3 4">
    <name type="scientific">Nonlabens spongiae</name>
    <dbReference type="NCBI Taxonomy" id="331648"/>
    <lineage>
        <taxon>Bacteria</taxon>
        <taxon>Pseudomonadati</taxon>
        <taxon>Bacteroidota</taxon>
        <taxon>Flavobacteriia</taxon>
        <taxon>Flavobacteriales</taxon>
        <taxon>Flavobacteriaceae</taxon>
        <taxon>Nonlabens</taxon>
    </lineage>
</organism>
<evidence type="ECO:0000259" key="2">
    <source>
        <dbReference type="Pfam" id="PF00248"/>
    </source>
</evidence>
<dbReference type="InterPro" id="IPR023210">
    <property type="entry name" value="NADP_OxRdtase_dom"/>
</dbReference>
<sequence length="365" mass="41412">MSIDRYYTLGKTGLKVSRFALGTMTFGKEWGWGNTKEEAQKIFDYYLDHGGNFVDTADLYTGGTSEEFIGDFMKERGNRDEIVLSTKFTFNTSKNNDVNGGGNSRKNIRRTLEESLKRLKTDYIDLYILHCWDQLTPVEEVMRTLNDLVTEGKIHHIGFSNVPAWYASRAQALAEAHNYEPISAFQLEYSMIQREIENEYIDLGQYTNAGIMAWSPLGGGLLSGKYKPGIDDQDDVEGRLKHITDNGGEVSSKDNERNWNIVKALHEVSEEINQPMASVALNWTANKNNVASVIIGATKMSQIEGNMKALDFDIPAELMKKLDDASEREIKYPYTFFQPEMQSRITPNVKTGHKPPNYWKDVRVG</sequence>
<evidence type="ECO:0000313" key="3">
    <source>
        <dbReference type="EMBL" id="ARN78272.1"/>
    </source>
</evidence>
<dbReference type="InterPro" id="IPR036812">
    <property type="entry name" value="NAD(P)_OxRdtase_dom_sf"/>
</dbReference>
<dbReference type="STRING" id="331648.BST97_09865"/>
<accession>A0A1W6ML27</accession>
<dbReference type="Gene3D" id="3.20.20.100">
    <property type="entry name" value="NADP-dependent oxidoreductase domain"/>
    <property type="match status" value="1"/>
</dbReference>
<feature type="domain" description="NADP-dependent oxidoreductase" evidence="2">
    <location>
        <begin position="20"/>
        <end position="326"/>
    </location>
</feature>
<dbReference type="PRINTS" id="PR00069">
    <property type="entry name" value="ALDKETRDTASE"/>
</dbReference>
<evidence type="ECO:0000256" key="1">
    <source>
        <dbReference type="ARBA" id="ARBA00023002"/>
    </source>
</evidence>
<dbReference type="PANTHER" id="PTHR43364">
    <property type="entry name" value="NADH-SPECIFIC METHYLGLYOXAL REDUCTASE-RELATED"/>
    <property type="match status" value="1"/>
</dbReference>
<name>A0A1W6ML27_9FLAO</name>